<name>A0A0W0YNY2_9GAMM</name>
<dbReference type="OrthoDB" id="9920710at2"/>
<dbReference type="PATRIC" id="fig|28087.4.peg.1297"/>
<dbReference type="RefSeq" id="WP_027271815.1">
    <property type="nucleotide sequence ID" value="NZ_CAAAJE010000025.1"/>
</dbReference>
<dbReference type="eggNOG" id="ENOG503126B">
    <property type="taxonomic scope" value="Bacteria"/>
</dbReference>
<organism evidence="1 2">
    <name type="scientific">Legionella sainthelensi</name>
    <dbReference type="NCBI Taxonomy" id="28087"/>
    <lineage>
        <taxon>Bacteria</taxon>
        <taxon>Pseudomonadati</taxon>
        <taxon>Pseudomonadota</taxon>
        <taxon>Gammaproteobacteria</taxon>
        <taxon>Legionellales</taxon>
        <taxon>Legionellaceae</taxon>
        <taxon>Legionella</taxon>
    </lineage>
</organism>
<evidence type="ECO:0000313" key="2">
    <source>
        <dbReference type="Proteomes" id="UP000054621"/>
    </source>
</evidence>
<proteinExistence type="predicted"/>
<protein>
    <submittedName>
        <fullName evidence="1">Uncharacterized protein</fullName>
    </submittedName>
</protein>
<evidence type="ECO:0000313" key="1">
    <source>
        <dbReference type="EMBL" id="KTD58608.1"/>
    </source>
</evidence>
<dbReference type="EMBL" id="LNYV01000013">
    <property type="protein sequence ID" value="KTD58608.1"/>
    <property type="molecule type" value="Genomic_DNA"/>
</dbReference>
<sequence>MKAKSEQKIQDAIQNQMGKFRKLFEESIFLGNSFFLTGQSLPETDCKDKIKIEMECGQKSLEYMSHK</sequence>
<comment type="caution">
    <text evidence="1">The sequence shown here is derived from an EMBL/GenBank/DDBJ whole genome shotgun (WGS) entry which is preliminary data.</text>
</comment>
<gene>
    <name evidence="1" type="ORF">Lsai_1215</name>
</gene>
<reference evidence="1 2" key="1">
    <citation type="submission" date="2015-11" db="EMBL/GenBank/DDBJ databases">
        <title>Genomic analysis of 38 Legionella species identifies large and diverse effector repertoires.</title>
        <authorList>
            <person name="Burstein D."/>
            <person name="Amaro F."/>
            <person name="Zusman T."/>
            <person name="Lifshitz Z."/>
            <person name="Cohen O."/>
            <person name="Gilbert J.A."/>
            <person name="Pupko T."/>
            <person name="Shuman H.A."/>
            <person name="Segal G."/>
        </authorList>
    </citation>
    <scope>NUCLEOTIDE SEQUENCE [LARGE SCALE GENOMIC DNA]</scope>
    <source>
        <strain evidence="1 2">Mt.St.Helens-4</strain>
    </source>
</reference>
<dbReference type="AlphaFoldDB" id="A0A0W0YNY2"/>
<accession>A0A0W0YNY2</accession>
<dbReference type="Proteomes" id="UP000054621">
    <property type="component" value="Unassembled WGS sequence"/>
</dbReference>